<dbReference type="InterPro" id="IPR014001">
    <property type="entry name" value="Helicase_ATP-bd"/>
</dbReference>
<feature type="region of interest" description="Disordered" evidence="11">
    <location>
        <begin position="51"/>
        <end position="95"/>
    </location>
</feature>
<dbReference type="InterPro" id="IPR013083">
    <property type="entry name" value="Znf_RING/FYVE/PHD"/>
</dbReference>
<evidence type="ECO:0000256" key="10">
    <source>
        <dbReference type="SAM" id="Coils"/>
    </source>
</evidence>
<dbReference type="InterPro" id="IPR001841">
    <property type="entry name" value="Znf_RING"/>
</dbReference>
<accession>A0A507EGB9</accession>
<evidence type="ECO:0000256" key="4">
    <source>
        <dbReference type="ARBA" id="ARBA00022771"/>
    </source>
</evidence>
<name>A0A507EGB9_9FUNG</name>
<dbReference type="GO" id="GO:0000724">
    <property type="term" value="P:double-strand break repair via homologous recombination"/>
    <property type="evidence" value="ECO:0007669"/>
    <property type="project" value="TreeGrafter"/>
</dbReference>
<evidence type="ECO:0000256" key="1">
    <source>
        <dbReference type="ARBA" id="ARBA00007025"/>
    </source>
</evidence>
<evidence type="ECO:0000259" key="14">
    <source>
        <dbReference type="PROSITE" id="PS51194"/>
    </source>
</evidence>
<dbReference type="InterPro" id="IPR027417">
    <property type="entry name" value="P-loop_NTPase"/>
</dbReference>
<dbReference type="PANTHER" id="PTHR45626:SF16">
    <property type="entry name" value="ATP-DEPENDENT HELICASE ULS1"/>
    <property type="match status" value="1"/>
</dbReference>
<evidence type="ECO:0000256" key="6">
    <source>
        <dbReference type="ARBA" id="ARBA00022806"/>
    </source>
</evidence>
<evidence type="ECO:0000313" key="16">
    <source>
        <dbReference type="Proteomes" id="UP000318582"/>
    </source>
</evidence>
<comment type="caution">
    <text evidence="15">The sequence shown here is derived from an EMBL/GenBank/DDBJ whole genome shotgun (WGS) entry which is preliminary data.</text>
</comment>
<keyword evidence="16" id="KW-1185">Reference proteome</keyword>
<dbReference type="GO" id="GO:0005634">
    <property type="term" value="C:nucleus"/>
    <property type="evidence" value="ECO:0007669"/>
    <property type="project" value="TreeGrafter"/>
</dbReference>
<keyword evidence="7" id="KW-0862">Zinc</keyword>
<evidence type="ECO:0000256" key="5">
    <source>
        <dbReference type="ARBA" id="ARBA00022801"/>
    </source>
</evidence>
<dbReference type="SMART" id="SM00487">
    <property type="entry name" value="DEXDc"/>
    <property type="match status" value="1"/>
</dbReference>
<evidence type="ECO:0000256" key="8">
    <source>
        <dbReference type="ARBA" id="ARBA00022840"/>
    </source>
</evidence>
<dbReference type="SMART" id="SM00490">
    <property type="entry name" value="HELICc"/>
    <property type="match status" value="1"/>
</dbReference>
<dbReference type="SMART" id="SM00184">
    <property type="entry name" value="RING"/>
    <property type="match status" value="1"/>
</dbReference>
<dbReference type="PROSITE" id="PS51194">
    <property type="entry name" value="HELICASE_CTER"/>
    <property type="match status" value="1"/>
</dbReference>
<feature type="region of interest" description="Disordered" evidence="11">
    <location>
        <begin position="323"/>
        <end position="471"/>
    </location>
</feature>
<keyword evidence="4 9" id="KW-0863">Zinc-finger</keyword>
<dbReference type="Gene3D" id="3.40.50.300">
    <property type="entry name" value="P-loop containing nucleotide triphosphate hydrolases"/>
    <property type="match status" value="1"/>
</dbReference>
<dbReference type="PANTHER" id="PTHR45626">
    <property type="entry name" value="TRANSCRIPTION TERMINATION FACTOR 2-RELATED"/>
    <property type="match status" value="1"/>
</dbReference>
<dbReference type="SUPFAM" id="SSF52540">
    <property type="entry name" value="P-loop containing nucleoside triphosphate hydrolases"/>
    <property type="match status" value="2"/>
</dbReference>
<dbReference type="CDD" id="cd18793">
    <property type="entry name" value="SF2_C_SNF"/>
    <property type="match status" value="1"/>
</dbReference>
<dbReference type="Pfam" id="PF00176">
    <property type="entry name" value="SNF2-rel_dom"/>
    <property type="match status" value="1"/>
</dbReference>
<dbReference type="Proteomes" id="UP000318582">
    <property type="component" value="Unassembled WGS sequence"/>
</dbReference>
<evidence type="ECO:0000256" key="2">
    <source>
        <dbReference type="ARBA" id="ARBA00022723"/>
    </source>
</evidence>
<organism evidence="15 16">
    <name type="scientific">Powellomyces hirtus</name>
    <dbReference type="NCBI Taxonomy" id="109895"/>
    <lineage>
        <taxon>Eukaryota</taxon>
        <taxon>Fungi</taxon>
        <taxon>Fungi incertae sedis</taxon>
        <taxon>Chytridiomycota</taxon>
        <taxon>Chytridiomycota incertae sedis</taxon>
        <taxon>Chytridiomycetes</taxon>
        <taxon>Spizellomycetales</taxon>
        <taxon>Powellomycetaceae</taxon>
        <taxon>Powellomyces</taxon>
    </lineage>
</organism>
<sequence length="1303" mass="144909">MDDHDHEQPLPKRPRLLAPSPSTTSASPASDNDSPSLFALNTAAIDSASIEPLHLPPTSSFAMDQDDSQDDSLYTPAASPVKSEPLPLPQRDHPLLLPRRDQPLLLHPHASSSSAAPIEFGRDTPHHTRFALLPAKSEPRAEVVPSIVMSAKSEPLGADYSQSPAIPTAGPGNSADSSNAIWVVDDADDHNVIDLEAMDDDQFDAWLANQQRMNKPPPSVTSNIPVVDLTLDEHYARQLQDEEINQRFADNPQLSADEALARELQEQWNKDLAAAQNDVDAEEARMNAAEQQAADLWARPNPFPVFQNGTHVAPMQSGMEQHYLADAGPGDGRRPAAPTPLRVQREREAAPGGWLTGLYNMIRPTSTPNVKREQHEGSSSSSSSAPEAKGFFNHLLTPPKRGRNGLPTTPSPSKPHNTYSTGVKRGRDGLPTTPSPSKRFNYHSTGVKSEDGRFPGPPRSFTSAGPSRVPNTTVKAEAPVKTDELMGQWRPYKSFGHRLRDLQAILSSNPAHHREEQDPNGKNDHGNNGYGYGHNGFGNLIYGIHDHASDDEDDHYEEVQPGGAPFPVDMAQVTDEETKEQLRTLLENVSHTAEVTAKENRLPTPPDLMIELLEHQKIGLEWMLKMEQGTNKGGILADDMGLGKTVTSLALMLSNREPGPKPTLIVCPVSLIYQWRLEIINKVRRGKLRVLVYYGPKREIDYQVIQNFDVVITSYHILANSWPSKPPTLSRMRQGDATDPRAIARMVEEKKLYEEEIARRRDPAYLRGLAGPLHKIKWRRIILDEAHIIKNKNTFSAKGACEVDALYRWCLTGTPLQNNIDELYSLLRFLDIRPFCDWYEFRTKISAPYGGRNRNARNKALARVKTLLEAVCLRRNKKGTVDGAPIIVLPEKHSHHDQPTFSESEQEFYTALEHRIQLKFSAYVRAGTVMKNYTNILVLLLRLRQACCHPFLVSKDFDKADEILAKDEERYKKVMAEWPQDVAARLQSLDQDQECVICLDAMTEAVITTCGHLFCKECITAALTSPNQMEGQRNCPSCRHIIDIAHLVPLSEYKKAHPAQFPATEQGLDYMLFPAKTEPGDAGNAPPVPAVVDRKGKGPAIDPELLQPDALEQPVSSTKIEECVKILEHTRREAPGDKTIVFSQFVQMLDLVEKAIAPRGFKYVRYDGGMSARARDNALSDLADDPHMTVLLVSLKCGSLGLNLTCANRVVILDPWWNPTVESQAVDRVHRYGQHKAVQVHKITIPGTVEDRILKLQAEKQDLFNAALGEHADAAAAAAPARIERLNLRDLMLLFDVHAEQDH</sequence>
<feature type="domain" description="Helicase C-terminal" evidence="14">
    <location>
        <begin position="1119"/>
        <end position="1287"/>
    </location>
</feature>
<dbReference type="PROSITE" id="PS00518">
    <property type="entry name" value="ZF_RING_1"/>
    <property type="match status" value="1"/>
</dbReference>
<keyword evidence="3" id="KW-0547">Nucleotide-binding</keyword>
<dbReference type="Pfam" id="PF00097">
    <property type="entry name" value="zf-C3HC4"/>
    <property type="match status" value="1"/>
</dbReference>
<dbReference type="EMBL" id="QEAQ01000001">
    <property type="protein sequence ID" value="TPX62832.1"/>
    <property type="molecule type" value="Genomic_DNA"/>
</dbReference>
<gene>
    <name evidence="15" type="ORF">PhCBS80983_g00186</name>
</gene>
<feature type="compositionally biased region" description="Basic and acidic residues" evidence="11">
    <location>
        <begin position="1"/>
        <end position="10"/>
    </location>
</feature>
<dbReference type="InterPro" id="IPR000330">
    <property type="entry name" value="SNF2_N"/>
</dbReference>
<dbReference type="GO" id="GO:0004386">
    <property type="term" value="F:helicase activity"/>
    <property type="evidence" value="ECO:0007669"/>
    <property type="project" value="UniProtKB-KW"/>
</dbReference>
<dbReference type="GO" id="GO:0005524">
    <property type="term" value="F:ATP binding"/>
    <property type="evidence" value="ECO:0007669"/>
    <property type="project" value="UniProtKB-KW"/>
</dbReference>
<dbReference type="SUPFAM" id="SSF57850">
    <property type="entry name" value="RING/U-box"/>
    <property type="match status" value="1"/>
</dbReference>
<evidence type="ECO:0000256" key="7">
    <source>
        <dbReference type="ARBA" id="ARBA00022833"/>
    </source>
</evidence>
<evidence type="ECO:0000259" key="12">
    <source>
        <dbReference type="PROSITE" id="PS50089"/>
    </source>
</evidence>
<keyword evidence="6" id="KW-0347">Helicase</keyword>
<dbReference type="InterPro" id="IPR018957">
    <property type="entry name" value="Znf_C3HC4_RING-type"/>
</dbReference>
<keyword evidence="2" id="KW-0479">Metal-binding</keyword>
<comment type="similarity">
    <text evidence="1">Belongs to the SNF2/RAD54 helicase family.</text>
</comment>
<evidence type="ECO:0000259" key="13">
    <source>
        <dbReference type="PROSITE" id="PS51192"/>
    </source>
</evidence>
<feature type="region of interest" description="Disordered" evidence="11">
    <location>
        <begin position="1"/>
        <end position="38"/>
    </location>
</feature>
<evidence type="ECO:0000256" key="11">
    <source>
        <dbReference type="SAM" id="MobiDB-lite"/>
    </source>
</evidence>
<dbReference type="InterPro" id="IPR038718">
    <property type="entry name" value="SNF2-like_sf"/>
</dbReference>
<keyword evidence="5" id="KW-0378">Hydrolase</keyword>
<dbReference type="InterPro" id="IPR049730">
    <property type="entry name" value="SNF2/RAD54-like_C"/>
</dbReference>
<dbReference type="Gene3D" id="3.30.40.10">
    <property type="entry name" value="Zinc/RING finger domain, C3HC4 (zinc finger)"/>
    <property type="match status" value="1"/>
</dbReference>
<feature type="compositionally biased region" description="Low complexity" evidence="11">
    <location>
        <begin position="18"/>
        <end position="36"/>
    </location>
</feature>
<dbReference type="InterPro" id="IPR050628">
    <property type="entry name" value="SNF2_RAD54_helicase_TF"/>
</dbReference>
<protein>
    <submittedName>
        <fullName evidence="15">Uncharacterized protein</fullName>
    </submittedName>
</protein>
<dbReference type="CDD" id="cd18008">
    <property type="entry name" value="DEXDc_SHPRH-like"/>
    <property type="match status" value="1"/>
</dbReference>
<feature type="compositionally biased region" description="Polar residues" evidence="11">
    <location>
        <begin position="460"/>
        <end position="471"/>
    </location>
</feature>
<feature type="domain" description="RING-type" evidence="12">
    <location>
        <begin position="995"/>
        <end position="1039"/>
    </location>
</feature>
<keyword evidence="8" id="KW-0067">ATP-binding</keyword>
<dbReference type="GO" id="GO:0005737">
    <property type="term" value="C:cytoplasm"/>
    <property type="evidence" value="ECO:0007669"/>
    <property type="project" value="TreeGrafter"/>
</dbReference>
<dbReference type="Pfam" id="PF00271">
    <property type="entry name" value="Helicase_C"/>
    <property type="match status" value="1"/>
</dbReference>
<evidence type="ECO:0000256" key="3">
    <source>
        <dbReference type="ARBA" id="ARBA00022741"/>
    </source>
</evidence>
<reference evidence="15 16" key="1">
    <citation type="journal article" date="2019" name="Sci. Rep.">
        <title>Comparative genomics of chytrid fungi reveal insights into the obligate biotrophic and pathogenic lifestyle of Synchytrium endobioticum.</title>
        <authorList>
            <person name="van de Vossenberg B.T.L.H."/>
            <person name="Warris S."/>
            <person name="Nguyen H.D.T."/>
            <person name="van Gent-Pelzer M.P.E."/>
            <person name="Joly D.L."/>
            <person name="van de Geest H.C."/>
            <person name="Bonants P.J.M."/>
            <person name="Smith D.S."/>
            <person name="Levesque C.A."/>
            <person name="van der Lee T.A.J."/>
        </authorList>
    </citation>
    <scope>NUCLEOTIDE SEQUENCE [LARGE SCALE GENOMIC DNA]</scope>
    <source>
        <strain evidence="15 16">CBS 809.83</strain>
    </source>
</reference>
<proteinExistence type="inferred from homology"/>
<dbReference type="PROSITE" id="PS51192">
    <property type="entry name" value="HELICASE_ATP_BIND_1"/>
    <property type="match status" value="1"/>
</dbReference>
<feature type="compositionally biased region" description="Basic and acidic residues" evidence="11">
    <location>
        <begin position="512"/>
        <end position="525"/>
    </location>
</feature>
<dbReference type="STRING" id="109895.A0A507EGB9"/>
<dbReference type="PROSITE" id="PS50089">
    <property type="entry name" value="ZF_RING_2"/>
    <property type="match status" value="1"/>
</dbReference>
<evidence type="ECO:0000313" key="15">
    <source>
        <dbReference type="EMBL" id="TPX62832.1"/>
    </source>
</evidence>
<keyword evidence="10" id="KW-0175">Coiled coil</keyword>
<evidence type="ECO:0000256" key="9">
    <source>
        <dbReference type="PROSITE-ProRule" id="PRU00175"/>
    </source>
</evidence>
<dbReference type="GO" id="GO:0008094">
    <property type="term" value="F:ATP-dependent activity, acting on DNA"/>
    <property type="evidence" value="ECO:0007669"/>
    <property type="project" value="TreeGrafter"/>
</dbReference>
<feature type="domain" description="Helicase ATP-binding" evidence="13">
    <location>
        <begin position="625"/>
        <end position="833"/>
    </location>
</feature>
<feature type="compositionally biased region" description="Polar residues" evidence="11">
    <location>
        <begin position="435"/>
        <end position="447"/>
    </location>
</feature>
<feature type="coiled-coil region" evidence="10">
    <location>
        <begin position="265"/>
        <end position="292"/>
    </location>
</feature>
<dbReference type="Gene3D" id="3.40.50.10810">
    <property type="entry name" value="Tandem AAA-ATPase domain"/>
    <property type="match status" value="2"/>
</dbReference>
<dbReference type="InterPro" id="IPR017907">
    <property type="entry name" value="Znf_RING_CS"/>
</dbReference>
<dbReference type="GO" id="GO:0008270">
    <property type="term" value="F:zinc ion binding"/>
    <property type="evidence" value="ECO:0007669"/>
    <property type="project" value="UniProtKB-KW"/>
</dbReference>
<feature type="region of interest" description="Disordered" evidence="11">
    <location>
        <begin position="510"/>
        <end position="529"/>
    </location>
</feature>
<dbReference type="GO" id="GO:0016787">
    <property type="term" value="F:hydrolase activity"/>
    <property type="evidence" value="ECO:0007669"/>
    <property type="project" value="UniProtKB-KW"/>
</dbReference>
<dbReference type="InterPro" id="IPR001650">
    <property type="entry name" value="Helicase_C-like"/>
</dbReference>